<dbReference type="InterPro" id="IPR041742">
    <property type="entry name" value="Sec24-like_trunk_dom"/>
</dbReference>
<evidence type="ECO:0000259" key="12">
    <source>
        <dbReference type="Pfam" id="PF08033"/>
    </source>
</evidence>
<dbReference type="CDD" id="cd01479">
    <property type="entry name" value="Sec24-like"/>
    <property type="match status" value="1"/>
</dbReference>
<evidence type="ECO:0000313" key="14">
    <source>
        <dbReference type="Proteomes" id="UP000095300"/>
    </source>
</evidence>
<dbReference type="Pfam" id="PF04811">
    <property type="entry name" value="Sec23_trunk"/>
    <property type="match status" value="1"/>
</dbReference>
<dbReference type="Gene3D" id="3.40.20.10">
    <property type="entry name" value="Severin"/>
    <property type="match status" value="1"/>
</dbReference>
<keyword evidence="14" id="KW-1185">Reference proteome</keyword>
<reference evidence="13" key="1">
    <citation type="submission" date="2020-05" db="UniProtKB">
        <authorList>
            <consortium name="EnsemblMetazoa"/>
        </authorList>
    </citation>
    <scope>IDENTIFICATION</scope>
    <source>
        <strain evidence="13">USDA</strain>
    </source>
</reference>
<dbReference type="KEGG" id="scac:106080819"/>
<feature type="compositionally biased region" description="Polar residues" evidence="7">
    <location>
        <begin position="145"/>
        <end position="162"/>
    </location>
</feature>
<dbReference type="SUPFAM" id="SSF82754">
    <property type="entry name" value="C-terminal, gelsolin-like domain of Sec23/24"/>
    <property type="match status" value="1"/>
</dbReference>
<dbReference type="InterPro" id="IPR006896">
    <property type="entry name" value="Sec23/24_trunk_dom"/>
</dbReference>
<feature type="compositionally biased region" description="Pro residues" evidence="7">
    <location>
        <begin position="7"/>
        <end position="25"/>
    </location>
</feature>
<dbReference type="Gene3D" id="3.40.50.410">
    <property type="entry name" value="von Willebrand factor, type A domain"/>
    <property type="match status" value="1"/>
</dbReference>
<feature type="domain" description="Sec23/Sec24 trunk" evidence="10">
    <location>
        <begin position="633"/>
        <end position="877"/>
    </location>
</feature>
<evidence type="ECO:0000256" key="7">
    <source>
        <dbReference type="SAM" id="MobiDB-lite"/>
    </source>
</evidence>
<dbReference type="Proteomes" id="UP000095300">
    <property type="component" value="Unassembled WGS sequence"/>
</dbReference>
<dbReference type="InterPro" id="IPR012990">
    <property type="entry name" value="Beta-sandwich_Sec23_24"/>
</dbReference>
<evidence type="ECO:0000313" key="13">
    <source>
        <dbReference type="EnsemblMetazoa" id="SCAU006674-PA"/>
    </source>
</evidence>
<evidence type="ECO:0000256" key="4">
    <source>
        <dbReference type="ARBA" id="ARBA00022448"/>
    </source>
</evidence>
<feature type="compositionally biased region" description="Polar residues" evidence="7">
    <location>
        <begin position="75"/>
        <end position="96"/>
    </location>
</feature>
<evidence type="ECO:0000256" key="6">
    <source>
        <dbReference type="ARBA" id="ARBA00023329"/>
    </source>
</evidence>
<feature type="compositionally biased region" description="Low complexity" evidence="7">
    <location>
        <begin position="259"/>
        <end position="271"/>
    </location>
</feature>
<comment type="subcellular location">
    <subcellularLocation>
        <location evidence="1">Cytoplasmic vesicle</location>
        <location evidence="1">COPII-coated vesicle membrane</location>
        <topology evidence="1">Peripheral membrane protein</topology>
        <orientation evidence="1">Cytoplasmic side</orientation>
    </subcellularLocation>
    <subcellularLocation>
        <location evidence="2">Endoplasmic reticulum membrane</location>
        <topology evidence="2">Peripheral membrane protein</topology>
        <orientation evidence="2">Cytoplasmic side</orientation>
    </subcellularLocation>
</comment>
<dbReference type="Pfam" id="PF08033">
    <property type="entry name" value="Sec23_BS"/>
    <property type="match status" value="1"/>
</dbReference>
<dbReference type="InterPro" id="IPR036174">
    <property type="entry name" value="Znf_Sec23_Sec24_sf"/>
</dbReference>
<feature type="compositionally biased region" description="Pro residues" evidence="7">
    <location>
        <begin position="249"/>
        <end position="258"/>
    </location>
</feature>
<dbReference type="GO" id="GO:0090110">
    <property type="term" value="P:COPII-coated vesicle cargo loading"/>
    <property type="evidence" value="ECO:0007669"/>
    <property type="project" value="TreeGrafter"/>
</dbReference>
<feature type="domain" description="Sec23/Sec24 helical" evidence="11">
    <location>
        <begin position="977"/>
        <end position="1078"/>
    </location>
</feature>
<evidence type="ECO:0000259" key="8">
    <source>
        <dbReference type="Pfam" id="PF00626"/>
    </source>
</evidence>
<dbReference type="SUPFAM" id="SSF81995">
    <property type="entry name" value="beta-sandwich domain of Sec23/24"/>
    <property type="match status" value="1"/>
</dbReference>
<evidence type="ECO:0008006" key="15">
    <source>
        <dbReference type="Google" id="ProtNLM"/>
    </source>
</evidence>
<dbReference type="SUPFAM" id="SSF53300">
    <property type="entry name" value="vWA-like"/>
    <property type="match status" value="1"/>
</dbReference>
<feature type="compositionally biased region" description="Low complexity" evidence="7">
    <location>
        <begin position="436"/>
        <end position="453"/>
    </location>
</feature>
<sequence length="1227" mass="134381">MMNPNAYCPPPTMQAPPSQMMPPPVGSAQQQQQYVPPGWPAQQPAAMQEHPPTSMPGQMPPPPTAQQAAPPQQANFVNGNYQQQLTQSMASMTMNPMKQPGPPSFNNANMPPPMSGGAQPPQQTLTNGPPPPTSGAPPTSMAPPSVTNNNNFATFPNGHSSRPPTAGTPGLQGPQQQSSISGPPPTMGGQNLPPAQNIPGPGNQMSVNSASLPGMPHMPPPQQKPVQTPPMMSPMAGQQQANPGFAGAPPRPGQPPMPGQTGMPPMPGQQQSNIPPMPGQQQSNMPPMPGQQQQSGMPPMPGQQQLPGMPPMAGQQQPGMPPMPGQQKPAGMPPMPGQQQPGMPPMPGQQQQPGMPPMSGQQQQPGMPPMPGQQYGMPPMPSQQPGMPTMPGYPGQQQAMPGYPPQQQPGPMPGQPPMPGGYPGQQAMTGRPGFNQQPGGMYGQQQPQQYQQQRRLDPDQMPNPIQVMIENQRNAGGAFVTNQPGLLPPLVTTKYVVQDQGNSSPRFLRSSLYCVPATADVLKTTALPFSLIVSPYARIAEGEYEPPIVDFGTLGPIRCNRCKAYMSPNMQFVDAGRRFQCLMCKVTTEVPTEYFQHLDHTGQRVDKYERPELVLGTYEFLATKDYCRNNTTPEIPAFIFVIDVSYNTIKSGLVHLLCSQIKNILKHLPTDQGQDKSKMRVGFITYNSTVHFYNIKSSLAQPQMMVVGDVQDMFMPLLDGFLCHPEESEAVIDALMEQIPKMFVDTKETETILYPAIQAGLEALKASNCAGKLLVFNSTLPVAEAPGKLKNRDDRKLLGTEKEKTILIPQCQTYNTLGQECVQNGCSVDLFLFNNSYIDIATIGQVSRLTGGEVYKYTYFQADIDGKRLIEDIIKNVSRPIAFDAVMRVRSSAGVRATDFYGHFFMSNTTDVELASVDCSKSIAIEVKHDDKLPPEENVYLQIALLYTSCGGQRRLRVLNLALKATTTIADVFKSCDLDAIMLFFAKQACFKLMELTPKAVKDNLIHRSAQVLACYRKHCTTPSSAGQLILPECLKLLPLYVSCLLKNDAISGGSDMTLDDRSYVIQFVLSMDLNTSVYYLYPRFIPIHNVDPDDGELPMSMRCTHEKMSGDGAYILENGVHFFVWLGQSLPQSFIQPLFGVQCTQQVNAERFAITGDTPLAKRVTNIIENIMTERTRYMRVTCVRQNDKLESVFRHFLIEDRGTDGSASYVDFLCHMHKEIKDLLS</sequence>
<evidence type="ECO:0000259" key="11">
    <source>
        <dbReference type="Pfam" id="PF04815"/>
    </source>
</evidence>
<evidence type="ECO:0000259" key="9">
    <source>
        <dbReference type="Pfam" id="PF04810"/>
    </source>
</evidence>
<dbReference type="OrthoDB" id="49016at2759"/>
<dbReference type="InterPro" id="IPR029006">
    <property type="entry name" value="ADF-H/Gelsolin-like_dom_sf"/>
</dbReference>
<feature type="region of interest" description="Disordered" evidence="7">
    <location>
        <begin position="1"/>
        <end position="460"/>
    </location>
</feature>
<name>A0A1I8PBT5_STOCA</name>
<dbReference type="FunFam" id="3.40.50.410:FF:000020">
    <property type="entry name" value="protein transport protein Sec24D isoform X1"/>
    <property type="match status" value="1"/>
</dbReference>
<feature type="compositionally biased region" description="Low complexity" evidence="7">
    <location>
        <begin position="372"/>
        <end position="401"/>
    </location>
</feature>
<dbReference type="AlphaFoldDB" id="A0A1I8PBT5"/>
<dbReference type="InterPro" id="IPR036465">
    <property type="entry name" value="vWFA_dom_sf"/>
</dbReference>
<organism evidence="13 14">
    <name type="scientific">Stomoxys calcitrans</name>
    <name type="common">Stable fly</name>
    <name type="synonym">Conops calcitrans</name>
    <dbReference type="NCBI Taxonomy" id="35570"/>
    <lineage>
        <taxon>Eukaryota</taxon>
        <taxon>Metazoa</taxon>
        <taxon>Ecdysozoa</taxon>
        <taxon>Arthropoda</taxon>
        <taxon>Hexapoda</taxon>
        <taxon>Insecta</taxon>
        <taxon>Pterygota</taxon>
        <taxon>Neoptera</taxon>
        <taxon>Endopterygota</taxon>
        <taxon>Diptera</taxon>
        <taxon>Brachycera</taxon>
        <taxon>Muscomorpha</taxon>
        <taxon>Muscoidea</taxon>
        <taxon>Muscidae</taxon>
        <taxon>Stomoxys</taxon>
    </lineage>
</organism>
<dbReference type="Gene3D" id="1.20.120.730">
    <property type="entry name" value="Sec23/Sec24 helical domain"/>
    <property type="match status" value="1"/>
</dbReference>
<feature type="compositionally biased region" description="Pro residues" evidence="7">
    <location>
        <begin position="402"/>
        <end position="420"/>
    </location>
</feature>
<dbReference type="Pfam" id="PF04815">
    <property type="entry name" value="Sec23_helical"/>
    <property type="match status" value="1"/>
</dbReference>
<keyword evidence="6" id="KW-0968">Cytoplasmic vesicle</keyword>
<protein>
    <recommendedName>
        <fullName evidence="15">Protein transport protein Sec24C</fullName>
    </recommendedName>
</protein>
<evidence type="ECO:0000259" key="10">
    <source>
        <dbReference type="Pfam" id="PF04811"/>
    </source>
</evidence>
<feature type="compositionally biased region" description="Low complexity" evidence="7">
    <location>
        <begin position="348"/>
        <end position="365"/>
    </location>
</feature>
<feature type="compositionally biased region" description="Low complexity" evidence="7">
    <location>
        <begin position="279"/>
        <end position="318"/>
    </location>
</feature>
<keyword evidence="5" id="KW-0653">Protein transport</keyword>
<dbReference type="InterPro" id="IPR036180">
    <property type="entry name" value="Gelsolin-like_dom_sf"/>
</dbReference>
<evidence type="ECO:0000256" key="5">
    <source>
        <dbReference type="ARBA" id="ARBA00022927"/>
    </source>
</evidence>
<dbReference type="EnsemblMetazoa" id="SCAU006674-RA">
    <property type="protein sequence ID" value="SCAU006674-PA"/>
    <property type="gene ID" value="SCAU006674"/>
</dbReference>
<dbReference type="GO" id="GO:0005789">
    <property type="term" value="C:endoplasmic reticulum membrane"/>
    <property type="evidence" value="ECO:0007669"/>
    <property type="project" value="UniProtKB-SubCell"/>
</dbReference>
<dbReference type="InterPro" id="IPR036175">
    <property type="entry name" value="Sec23/24_helical_dom_sf"/>
</dbReference>
<dbReference type="STRING" id="35570.A0A1I8PBT5"/>
<feature type="compositionally biased region" description="Low complexity" evidence="7">
    <location>
        <begin position="163"/>
        <end position="181"/>
    </location>
</feature>
<dbReference type="PANTHER" id="PTHR13803:SF4">
    <property type="entry name" value="SECRETORY 24CD, ISOFORM C"/>
    <property type="match status" value="1"/>
</dbReference>
<feature type="compositionally biased region" description="Low complexity" evidence="7">
    <location>
        <begin position="65"/>
        <end position="74"/>
    </location>
</feature>
<feature type="compositionally biased region" description="Pro residues" evidence="7">
    <location>
        <begin position="331"/>
        <end position="347"/>
    </location>
</feature>
<gene>
    <name evidence="13" type="primary">106080819</name>
</gene>
<comment type="similarity">
    <text evidence="3">Belongs to the SEC23/SEC24 family. SEC24 subfamily.</text>
</comment>
<accession>A0A1I8PBT5</accession>
<dbReference type="InterPro" id="IPR006895">
    <property type="entry name" value="Znf_Sec23_Sec24"/>
</dbReference>
<dbReference type="PANTHER" id="PTHR13803">
    <property type="entry name" value="SEC24-RELATED PROTEIN"/>
    <property type="match status" value="1"/>
</dbReference>
<evidence type="ECO:0000256" key="1">
    <source>
        <dbReference type="ARBA" id="ARBA00004299"/>
    </source>
</evidence>
<evidence type="ECO:0000256" key="2">
    <source>
        <dbReference type="ARBA" id="ARBA00004397"/>
    </source>
</evidence>
<dbReference type="SUPFAM" id="SSF81811">
    <property type="entry name" value="Helical domain of Sec23/24"/>
    <property type="match status" value="1"/>
</dbReference>
<dbReference type="InterPro" id="IPR050550">
    <property type="entry name" value="SEC23_SEC24_subfamily"/>
</dbReference>
<dbReference type="Pfam" id="PF04810">
    <property type="entry name" value="zf-Sec23_Sec24"/>
    <property type="match status" value="1"/>
</dbReference>
<dbReference type="Gene3D" id="2.30.30.380">
    <property type="entry name" value="Zn-finger domain of Sec23/24"/>
    <property type="match status" value="1"/>
</dbReference>
<dbReference type="VEuPathDB" id="VectorBase:SCAU006674"/>
<feature type="domain" description="Gelsolin-like" evidence="8">
    <location>
        <begin position="1102"/>
        <end position="1154"/>
    </location>
</feature>
<dbReference type="GO" id="GO:0000149">
    <property type="term" value="F:SNARE binding"/>
    <property type="evidence" value="ECO:0007669"/>
    <property type="project" value="TreeGrafter"/>
</dbReference>
<feature type="domain" description="Sec23/Sec24 beta-sandwich" evidence="12">
    <location>
        <begin position="882"/>
        <end position="965"/>
    </location>
</feature>
<dbReference type="PRINTS" id="PR01217">
    <property type="entry name" value="PRICHEXTENSN"/>
</dbReference>
<keyword evidence="4" id="KW-0813">Transport</keyword>
<dbReference type="Pfam" id="PF00626">
    <property type="entry name" value="Gelsolin"/>
    <property type="match status" value="1"/>
</dbReference>
<dbReference type="GO" id="GO:0030127">
    <property type="term" value="C:COPII vesicle coat"/>
    <property type="evidence" value="ECO:0007669"/>
    <property type="project" value="InterPro"/>
</dbReference>
<evidence type="ECO:0000256" key="3">
    <source>
        <dbReference type="ARBA" id="ARBA00008334"/>
    </source>
</evidence>
<dbReference type="InterPro" id="IPR006900">
    <property type="entry name" value="Sec23/24_helical_dom"/>
</dbReference>
<feature type="domain" description="Zinc finger Sec23/Sec24-type" evidence="9">
    <location>
        <begin position="556"/>
        <end position="594"/>
    </location>
</feature>
<dbReference type="GO" id="GO:0070971">
    <property type="term" value="C:endoplasmic reticulum exit site"/>
    <property type="evidence" value="ECO:0007669"/>
    <property type="project" value="TreeGrafter"/>
</dbReference>
<dbReference type="GO" id="GO:0008270">
    <property type="term" value="F:zinc ion binding"/>
    <property type="evidence" value="ECO:0007669"/>
    <property type="project" value="InterPro"/>
</dbReference>
<dbReference type="Gene3D" id="2.60.40.1670">
    <property type="entry name" value="beta-sandwich domain of Sec23/24"/>
    <property type="match status" value="1"/>
</dbReference>
<dbReference type="GO" id="GO:0006886">
    <property type="term" value="P:intracellular protein transport"/>
    <property type="evidence" value="ECO:0007669"/>
    <property type="project" value="InterPro"/>
</dbReference>
<feature type="compositionally biased region" description="Pro residues" evidence="7">
    <location>
        <begin position="216"/>
        <end position="232"/>
    </location>
</feature>
<dbReference type="InterPro" id="IPR007123">
    <property type="entry name" value="Gelsolin-like_dom"/>
</dbReference>
<dbReference type="SUPFAM" id="SSF82919">
    <property type="entry name" value="Zn-finger domain of Sec23/24"/>
    <property type="match status" value="1"/>
</dbReference>
<proteinExistence type="inferred from homology"/>